<comment type="caution">
    <text evidence="1">The sequence shown here is derived from an EMBL/GenBank/DDBJ whole genome shotgun (WGS) entry which is preliminary data.</text>
</comment>
<evidence type="ECO:0000313" key="2">
    <source>
        <dbReference type="Proteomes" id="UP000468707"/>
    </source>
</evidence>
<dbReference type="AlphaFoldDB" id="A0A6I5KWQ3"/>
<dbReference type="EMBL" id="JAAAMI010000013">
    <property type="protein sequence ID" value="NDV45227.1"/>
    <property type="molecule type" value="Genomic_DNA"/>
</dbReference>
<sequence length="59" mass="6646">MAPHTFDHQSFIRPSYLVRDGIKHIVVRRPSLLATDGTLTNSIVFSTRLKVEPLSSIEP</sequence>
<reference evidence="1 2" key="1">
    <citation type="submission" date="2020-01" db="EMBL/GenBank/DDBJ databases">
        <title>Muricauda sediminis sp.nov. 40Bstr401.</title>
        <authorList>
            <person name="Xue Z."/>
            <person name="Zhu S."/>
            <person name="Ren N."/>
            <person name="Chen T."/>
            <person name="Chen X."/>
            <person name="Chen J."/>
            <person name="Yang J."/>
        </authorList>
    </citation>
    <scope>NUCLEOTIDE SEQUENCE [LARGE SCALE GENOMIC DNA]</scope>
    <source>
        <strain evidence="1 2">40Bstr401</strain>
    </source>
</reference>
<protein>
    <submittedName>
        <fullName evidence="1">Uncharacterized protein</fullName>
    </submittedName>
</protein>
<dbReference type="RefSeq" id="WP_139297725.1">
    <property type="nucleotide sequence ID" value="NZ_JAAAMI010000013.1"/>
</dbReference>
<proteinExistence type="predicted"/>
<evidence type="ECO:0000313" key="1">
    <source>
        <dbReference type="EMBL" id="NDV45227.1"/>
    </source>
</evidence>
<accession>A0A6I5KWQ3</accession>
<organism evidence="1 2">
    <name type="scientific">Flagellimonas sediminis</name>
    <dbReference type="NCBI Taxonomy" id="2696468"/>
    <lineage>
        <taxon>Bacteria</taxon>
        <taxon>Pseudomonadati</taxon>
        <taxon>Bacteroidota</taxon>
        <taxon>Flavobacteriia</taxon>
        <taxon>Flavobacteriales</taxon>
        <taxon>Flavobacteriaceae</taxon>
        <taxon>Flagellimonas</taxon>
    </lineage>
</organism>
<name>A0A6I5KWQ3_9FLAO</name>
<gene>
    <name evidence="1" type="ORF">GTK07_18030</name>
</gene>
<keyword evidence="2" id="KW-1185">Reference proteome</keyword>
<dbReference type="Proteomes" id="UP000468707">
    <property type="component" value="Unassembled WGS sequence"/>
</dbReference>